<dbReference type="SUPFAM" id="SSF55136">
    <property type="entry name" value="Probable bacterial effector-binding domain"/>
    <property type="match status" value="1"/>
</dbReference>
<name>A0ABV8X0X1_9LACT</name>
<dbReference type="RefSeq" id="WP_378151547.1">
    <property type="nucleotide sequence ID" value="NZ_JBHSEC010000001.1"/>
</dbReference>
<evidence type="ECO:0000313" key="2">
    <source>
        <dbReference type="EMBL" id="MFC4409125.1"/>
    </source>
</evidence>
<sequence>MSVEQKKEFEIVSKEEFLAIGFKWEGTFAEAADGGIRRIQAELKNRLEEISGKVNPETLLGLSYHASENSEGFTHYAAVEVSNADSVPEGMVSISVPANRYAQTDHRKGESVVESYNQIYIWIREQGMEASQSGLTHFEKYPMAQDPFSTTPAFTIMIPIETA</sequence>
<gene>
    <name evidence="2" type="ORF">ACFOZY_01610</name>
</gene>
<proteinExistence type="predicted"/>
<dbReference type="EMBL" id="JBHSEC010000001">
    <property type="protein sequence ID" value="MFC4409125.1"/>
    <property type="molecule type" value="Genomic_DNA"/>
</dbReference>
<dbReference type="InterPro" id="IPR029442">
    <property type="entry name" value="GyrI-like"/>
</dbReference>
<comment type="caution">
    <text evidence="2">The sequence shown here is derived from an EMBL/GenBank/DDBJ whole genome shotgun (WGS) entry which is preliminary data.</text>
</comment>
<feature type="domain" description="AraC effector-binding" evidence="1">
    <location>
        <begin position="7"/>
        <end position="161"/>
    </location>
</feature>
<dbReference type="Pfam" id="PF06445">
    <property type="entry name" value="GyrI-like"/>
    <property type="match status" value="1"/>
</dbReference>
<organism evidence="2 3">
    <name type="scientific">Chungangia koreensis</name>
    <dbReference type="NCBI Taxonomy" id="752657"/>
    <lineage>
        <taxon>Bacteria</taxon>
        <taxon>Bacillati</taxon>
        <taxon>Bacillota</taxon>
        <taxon>Bacilli</taxon>
        <taxon>Lactobacillales</taxon>
        <taxon>Chungangia</taxon>
    </lineage>
</organism>
<dbReference type="InterPro" id="IPR053182">
    <property type="entry name" value="YobU-like_regulator"/>
</dbReference>
<accession>A0ABV8X0X1</accession>
<evidence type="ECO:0000259" key="1">
    <source>
        <dbReference type="SMART" id="SM00871"/>
    </source>
</evidence>
<protein>
    <submittedName>
        <fullName evidence="2">GyrI-like domain-containing protein</fullName>
    </submittedName>
</protein>
<dbReference type="PANTHER" id="PTHR36444">
    <property type="entry name" value="TRANSCRIPTIONAL REGULATOR PROTEIN YOBU-RELATED"/>
    <property type="match status" value="1"/>
</dbReference>
<dbReference type="InterPro" id="IPR010499">
    <property type="entry name" value="AraC_E-bd"/>
</dbReference>
<evidence type="ECO:0000313" key="3">
    <source>
        <dbReference type="Proteomes" id="UP001595817"/>
    </source>
</evidence>
<dbReference type="Proteomes" id="UP001595817">
    <property type="component" value="Unassembled WGS sequence"/>
</dbReference>
<dbReference type="SMART" id="SM00871">
    <property type="entry name" value="AraC_E_bind"/>
    <property type="match status" value="1"/>
</dbReference>
<keyword evidence="3" id="KW-1185">Reference proteome</keyword>
<dbReference type="PANTHER" id="PTHR36444:SF2">
    <property type="entry name" value="TRANSCRIPTIONAL REGULATOR PROTEIN YOBU-RELATED"/>
    <property type="match status" value="1"/>
</dbReference>
<reference evidence="3" key="1">
    <citation type="journal article" date="2019" name="Int. J. Syst. Evol. Microbiol.">
        <title>The Global Catalogue of Microorganisms (GCM) 10K type strain sequencing project: providing services to taxonomists for standard genome sequencing and annotation.</title>
        <authorList>
            <consortium name="The Broad Institute Genomics Platform"/>
            <consortium name="The Broad Institute Genome Sequencing Center for Infectious Disease"/>
            <person name="Wu L."/>
            <person name="Ma J."/>
        </authorList>
    </citation>
    <scope>NUCLEOTIDE SEQUENCE [LARGE SCALE GENOMIC DNA]</scope>
    <source>
        <strain evidence="3">CCUG 59778</strain>
    </source>
</reference>
<dbReference type="Gene3D" id="3.20.80.10">
    <property type="entry name" value="Regulatory factor, effector binding domain"/>
    <property type="match status" value="1"/>
</dbReference>
<dbReference type="InterPro" id="IPR011256">
    <property type="entry name" value="Reg_factor_effector_dom_sf"/>
</dbReference>